<reference evidence="2 4" key="3">
    <citation type="submission" date="2020-05" db="EMBL/GenBank/DDBJ databases">
        <title>FDA dAtabase for Regulatory Grade micrObial Sequences (FDA-ARGOS): Supporting development and validation of Infectious Disease Dx tests.</title>
        <authorList>
            <person name="Pederson C."/>
            <person name="Tallon L."/>
            <person name="Sadzewicz L."/>
            <person name="Zhao X."/>
            <person name="Vavikolanu K."/>
            <person name="Mehta A."/>
            <person name="Aluvathingal J."/>
            <person name="Nadendla S."/>
            <person name="Myers T."/>
            <person name="Yan Y."/>
            <person name="Sichtig H."/>
        </authorList>
    </citation>
    <scope>NUCLEOTIDE SEQUENCE [LARGE SCALE GENOMIC DNA]</scope>
    <source>
        <strain evidence="2 4">FDAARGOS_764</strain>
    </source>
</reference>
<reference evidence="1" key="1">
    <citation type="journal article" date="2017" name="J. Clin. Microbiol.">
        <title>Finegoldia magna Isolated from Orthopedic Joint Implant-Associated Infections.</title>
        <authorList>
            <person name="Soderquist B."/>
            <person name="Bjorklund S."/>
            <person name="Hellmark B."/>
            <person name="Jensen A."/>
            <person name="Bruggemann H."/>
        </authorList>
    </citation>
    <scope>NUCLEOTIDE SEQUENCE</scope>
    <source>
        <strain evidence="1">08T492</strain>
    </source>
</reference>
<gene>
    <name evidence="1" type="ORF">B9N56_05280</name>
    <name evidence="2" type="ORF">FOC70_07890</name>
</gene>
<dbReference type="EMBL" id="CP054000">
    <property type="protein sequence ID" value="QKH80273.1"/>
    <property type="molecule type" value="Genomic_DNA"/>
</dbReference>
<reference evidence="3" key="2">
    <citation type="submission" date="2017-04" db="EMBL/GenBank/DDBJ databases">
        <title>Finegoldia magna isolated from orthopedic joint implant-associated infections.</title>
        <authorList>
            <person name="Bjorklund S."/>
            <person name="Bruggemann H."/>
            <person name="Jensen A."/>
            <person name="Hellmark B."/>
            <person name="Soderquist B."/>
        </authorList>
    </citation>
    <scope>NUCLEOTIDE SEQUENCE [LARGE SCALE GENOMIC DNA]</scope>
    <source>
        <strain evidence="3">08T492</strain>
    </source>
</reference>
<evidence type="ECO:0000313" key="3">
    <source>
        <dbReference type="Proteomes" id="UP000215361"/>
    </source>
</evidence>
<dbReference type="Proteomes" id="UP000502899">
    <property type="component" value="Chromosome"/>
</dbReference>
<evidence type="ECO:0000313" key="4">
    <source>
        <dbReference type="Proteomes" id="UP000502899"/>
    </source>
</evidence>
<sequence>MNNVLLINRIIPTIDDDRICNVTFVIADMHLQEVHDKIIKVIGSSEYMDFNNTEISYNGFTTKQKAKIIPEIMKLLVENNLRVYGVYDLYS</sequence>
<name>A0A133MUM2_FINMA</name>
<proteinExistence type="predicted"/>
<organism evidence="1 3">
    <name type="scientific">Finegoldia magna</name>
    <name type="common">Peptostreptococcus magnus</name>
    <dbReference type="NCBI Taxonomy" id="1260"/>
    <lineage>
        <taxon>Bacteria</taxon>
        <taxon>Bacillati</taxon>
        <taxon>Bacillota</taxon>
        <taxon>Tissierellia</taxon>
        <taxon>Tissierellales</taxon>
        <taxon>Peptoniphilaceae</taxon>
        <taxon>Finegoldia</taxon>
    </lineage>
</organism>
<dbReference type="AlphaFoldDB" id="A0A133MUM2"/>
<protein>
    <submittedName>
        <fullName evidence="1">Uncharacterized protein</fullName>
    </submittedName>
</protein>
<dbReference type="EMBL" id="NDYI01000016">
    <property type="protein sequence ID" value="OXZ37592.1"/>
    <property type="molecule type" value="Genomic_DNA"/>
</dbReference>
<evidence type="ECO:0000313" key="1">
    <source>
        <dbReference type="EMBL" id="OXZ37592.1"/>
    </source>
</evidence>
<dbReference type="RefSeq" id="WP_002837776.1">
    <property type="nucleotide sequence ID" value="NZ_CABKMR010000001.1"/>
</dbReference>
<dbReference type="Proteomes" id="UP000215361">
    <property type="component" value="Unassembled WGS sequence"/>
</dbReference>
<evidence type="ECO:0000313" key="2">
    <source>
        <dbReference type="EMBL" id="QKH80273.1"/>
    </source>
</evidence>
<accession>A0A133MUM2</accession>